<evidence type="ECO:0000313" key="1">
    <source>
        <dbReference type="EMBL" id="MEA5582041.1"/>
    </source>
</evidence>
<comment type="caution">
    <text evidence="1">The sequence shown here is derived from an EMBL/GenBank/DDBJ whole genome shotgun (WGS) entry which is preliminary data.</text>
</comment>
<reference evidence="1 2" key="1">
    <citation type="submission" date="2023-12" db="EMBL/GenBank/DDBJ databases">
        <title>Baltic Sea Cyanobacteria.</title>
        <authorList>
            <person name="Delbaje E."/>
            <person name="Fewer D.P."/>
            <person name="Shishido T.K."/>
        </authorList>
    </citation>
    <scope>NUCLEOTIDE SEQUENCE [LARGE SCALE GENOMIC DNA]</scope>
    <source>
        <strain evidence="1 2">UHCC-0300</strain>
    </source>
</reference>
<sequence length="82" mass="8951">MAVSEIIHPLAWGASQEYDTGALTSISLDDQGNCLETHVGSDRLYYRVGKLDVENQTVTWSASQEYDTGSLTSISLDHQGNC</sequence>
<dbReference type="Proteomes" id="UP001302120">
    <property type="component" value="Unassembled WGS sequence"/>
</dbReference>
<name>A0ABU5UET6_9CYAN</name>
<dbReference type="RefSeq" id="WP_323196365.1">
    <property type="nucleotide sequence ID" value="NZ_JAYGHG010000017.1"/>
</dbReference>
<keyword evidence="2" id="KW-1185">Reference proteome</keyword>
<evidence type="ECO:0000313" key="2">
    <source>
        <dbReference type="Proteomes" id="UP001302120"/>
    </source>
</evidence>
<proteinExistence type="predicted"/>
<dbReference type="EMBL" id="JAYGHG010000017">
    <property type="protein sequence ID" value="MEA5582041.1"/>
    <property type="molecule type" value="Genomic_DNA"/>
</dbReference>
<gene>
    <name evidence="1" type="ORF">VB620_11890</name>
</gene>
<protein>
    <submittedName>
        <fullName evidence="1">Uncharacterized protein</fullName>
    </submittedName>
</protein>
<organism evidence="1 2">
    <name type="scientific">Nodularia harveyana UHCC-0300</name>
    <dbReference type="NCBI Taxonomy" id="2974287"/>
    <lineage>
        <taxon>Bacteria</taxon>
        <taxon>Bacillati</taxon>
        <taxon>Cyanobacteriota</taxon>
        <taxon>Cyanophyceae</taxon>
        <taxon>Nostocales</taxon>
        <taxon>Nodulariaceae</taxon>
        <taxon>Nodularia</taxon>
    </lineage>
</organism>
<accession>A0ABU5UET6</accession>
<feature type="non-terminal residue" evidence="1">
    <location>
        <position position="82"/>
    </location>
</feature>